<accession>A0A224XR21</accession>
<feature type="chain" id="PRO_5013166524" evidence="1">
    <location>
        <begin position="25"/>
        <end position="97"/>
    </location>
</feature>
<dbReference type="EMBL" id="GFTR01001479">
    <property type="protein sequence ID" value="JAW14947.1"/>
    <property type="molecule type" value="Transcribed_RNA"/>
</dbReference>
<protein>
    <submittedName>
        <fullName evidence="2">Putative secreted protein</fullName>
    </submittedName>
</protein>
<sequence length="97" mass="11565">MIPAAVHMILVAVLCHLLVYHLRTLCTLQIQTFHHRNMIVIYQQNLIHHINHGILIMCTQMIHHFNIVKKPPIGLYRKHSYNNMQILSIIWQFHNKL</sequence>
<feature type="signal peptide" evidence="1">
    <location>
        <begin position="1"/>
        <end position="24"/>
    </location>
</feature>
<keyword evidence="1" id="KW-0732">Signal</keyword>
<proteinExistence type="predicted"/>
<organism evidence="2">
    <name type="scientific">Panstrongylus lignarius</name>
    <dbReference type="NCBI Taxonomy" id="156445"/>
    <lineage>
        <taxon>Eukaryota</taxon>
        <taxon>Metazoa</taxon>
        <taxon>Ecdysozoa</taxon>
        <taxon>Arthropoda</taxon>
        <taxon>Hexapoda</taxon>
        <taxon>Insecta</taxon>
        <taxon>Pterygota</taxon>
        <taxon>Neoptera</taxon>
        <taxon>Paraneoptera</taxon>
        <taxon>Hemiptera</taxon>
        <taxon>Heteroptera</taxon>
        <taxon>Panheteroptera</taxon>
        <taxon>Cimicomorpha</taxon>
        <taxon>Reduviidae</taxon>
        <taxon>Triatominae</taxon>
        <taxon>Panstrongylus</taxon>
    </lineage>
</organism>
<dbReference type="AlphaFoldDB" id="A0A224XR21"/>
<reference evidence="2" key="1">
    <citation type="journal article" date="2018" name="PLoS Negl. Trop. Dis.">
        <title>An insight into the salivary gland and fat body transcriptome of Panstrongylus lignarius (Hemiptera: Heteroptera), the main vector of Chagas disease in Peru.</title>
        <authorList>
            <person name="Nevoa J.C."/>
            <person name="Mendes M.T."/>
            <person name="da Silva M.V."/>
            <person name="Soares S.C."/>
            <person name="Oliveira C.J.F."/>
            <person name="Ribeiro J.M.C."/>
        </authorList>
    </citation>
    <scope>NUCLEOTIDE SEQUENCE</scope>
</reference>
<name>A0A224XR21_9HEMI</name>
<evidence type="ECO:0000256" key="1">
    <source>
        <dbReference type="SAM" id="SignalP"/>
    </source>
</evidence>
<evidence type="ECO:0000313" key="2">
    <source>
        <dbReference type="EMBL" id="JAW14947.1"/>
    </source>
</evidence>